<keyword evidence="11" id="KW-1185">Reference proteome</keyword>
<accession>A0AAX6I0L9</accession>
<feature type="domain" description="Core Histone H2A/H2B/H3" evidence="9">
    <location>
        <begin position="81"/>
        <end position="153"/>
    </location>
</feature>
<evidence type="ECO:0000256" key="5">
    <source>
        <dbReference type="ARBA" id="ARBA00023163"/>
    </source>
</evidence>
<gene>
    <name evidence="10" type="ORF">M6B38_282050</name>
</gene>
<protein>
    <submittedName>
        <fullName evidence="10">Nuclear transcription factor Y subunit C-2-like</fullName>
    </submittedName>
</protein>
<reference evidence="10" key="2">
    <citation type="submission" date="2023-04" db="EMBL/GenBank/DDBJ databases">
        <authorList>
            <person name="Bruccoleri R.E."/>
            <person name="Oakeley E.J."/>
            <person name="Faust A.-M."/>
            <person name="Dessus-Babus S."/>
            <person name="Altorfer M."/>
            <person name="Burckhardt D."/>
            <person name="Oertli M."/>
            <person name="Naumann U."/>
            <person name="Petersen F."/>
            <person name="Wong J."/>
        </authorList>
    </citation>
    <scope>NUCLEOTIDE SEQUENCE</scope>
    <source>
        <strain evidence="10">GSM-AAB239-AS_SAM_17_03QT</strain>
        <tissue evidence="10">Leaf</tissue>
    </source>
</reference>
<dbReference type="FunFam" id="1.10.20.10:FF:000006">
    <property type="entry name" value="Nuclear transcription factor Y subunit gamma"/>
    <property type="match status" value="1"/>
</dbReference>
<dbReference type="GO" id="GO:0005634">
    <property type="term" value="C:nucleus"/>
    <property type="evidence" value="ECO:0007669"/>
    <property type="project" value="UniProtKB-SubCell"/>
</dbReference>
<dbReference type="EMBL" id="JANAVB010005597">
    <property type="protein sequence ID" value="KAJ6846543.1"/>
    <property type="molecule type" value="Genomic_DNA"/>
</dbReference>
<dbReference type="CDD" id="cd22908">
    <property type="entry name" value="HFD_NFYC-like"/>
    <property type="match status" value="1"/>
</dbReference>
<dbReference type="AlphaFoldDB" id="A0AAX6I0L9"/>
<keyword evidence="6" id="KW-0539">Nucleus</keyword>
<proteinExistence type="inferred from homology"/>
<dbReference type="InterPro" id="IPR007125">
    <property type="entry name" value="H2A/H2B/H3"/>
</dbReference>
<organism evidence="10 11">
    <name type="scientific">Iris pallida</name>
    <name type="common">Sweet iris</name>
    <dbReference type="NCBI Taxonomy" id="29817"/>
    <lineage>
        <taxon>Eukaryota</taxon>
        <taxon>Viridiplantae</taxon>
        <taxon>Streptophyta</taxon>
        <taxon>Embryophyta</taxon>
        <taxon>Tracheophyta</taxon>
        <taxon>Spermatophyta</taxon>
        <taxon>Magnoliopsida</taxon>
        <taxon>Liliopsida</taxon>
        <taxon>Asparagales</taxon>
        <taxon>Iridaceae</taxon>
        <taxon>Iridoideae</taxon>
        <taxon>Irideae</taxon>
        <taxon>Iris</taxon>
    </lineage>
</organism>
<evidence type="ECO:0000313" key="11">
    <source>
        <dbReference type="Proteomes" id="UP001140949"/>
    </source>
</evidence>
<keyword evidence="4" id="KW-0010">Activator</keyword>
<comment type="subcellular location">
    <subcellularLocation>
        <location evidence="1">Nucleus</location>
    </subcellularLocation>
</comment>
<keyword evidence="5" id="KW-0804">Transcription</keyword>
<comment type="caution">
    <text evidence="10">The sequence shown here is derived from an EMBL/GenBank/DDBJ whole genome shotgun (WGS) entry which is preliminary data.</text>
</comment>
<evidence type="ECO:0000256" key="8">
    <source>
        <dbReference type="SAM" id="MobiDB-lite"/>
    </source>
</evidence>
<evidence type="ECO:0000256" key="6">
    <source>
        <dbReference type="ARBA" id="ARBA00023242"/>
    </source>
</evidence>
<sequence>MMNVGQTTEQSPPVTGVTSGSTPQIAYPAPPYQQADMTGAPTSAFPSLSAQLAYQQAHQLHLQQQQQQLQTFWAKIILEIEQTTKFKNYSLPLTRIKKIMKADEDVRMISAEAPVVFAKACEIFVLELTLRAWMNTVENKRTTLLKNDIAAAITRTNTFDFLVNIVPRDELNEGGLGIPRAALPVVGGPADSVPYYYASPQHQVGAPGMFWGNSMDQAPEMYAAAQSHPTAYMSWQFSQP</sequence>
<dbReference type="Proteomes" id="UP001140949">
    <property type="component" value="Unassembled WGS sequence"/>
</dbReference>
<dbReference type="GO" id="GO:0046982">
    <property type="term" value="F:protein heterodimerization activity"/>
    <property type="evidence" value="ECO:0007669"/>
    <property type="project" value="InterPro"/>
</dbReference>
<dbReference type="Pfam" id="PF00125">
    <property type="entry name" value="Histone"/>
    <property type="match status" value="1"/>
</dbReference>
<evidence type="ECO:0000256" key="2">
    <source>
        <dbReference type="ARBA" id="ARBA00023015"/>
    </source>
</evidence>
<dbReference type="PANTHER" id="PTHR10252:SF8">
    <property type="entry name" value="NUCLEAR TRANSCRIPTION FACTOR Y SUBUNIT GAMMA"/>
    <property type="match status" value="1"/>
</dbReference>
<evidence type="ECO:0000256" key="1">
    <source>
        <dbReference type="ARBA" id="ARBA00004123"/>
    </source>
</evidence>
<keyword evidence="2" id="KW-0805">Transcription regulation</keyword>
<dbReference type="GO" id="GO:0000978">
    <property type="term" value="F:RNA polymerase II cis-regulatory region sequence-specific DNA binding"/>
    <property type="evidence" value="ECO:0007669"/>
    <property type="project" value="TreeGrafter"/>
</dbReference>
<dbReference type="GO" id="GO:0000981">
    <property type="term" value="F:DNA-binding transcription factor activity, RNA polymerase II-specific"/>
    <property type="evidence" value="ECO:0007669"/>
    <property type="project" value="TreeGrafter"/>
</dbReference>
<dbReference type="SUPFAM" id="SSF47113">
    <property type="entry name" value="Histone-fold"/>
    <property type="match status" value="1"/>
</dbReference>
<dbReference type="InterPro" id="IPR050568">
    <property type="entry name" value="Transcr_DNA_Rep_Reg"/>
</dbReference>
<evidence type="ECO:0000256" key="7">
    <source>
        <dbReference type="ARBA" id="ARBA00038129"/>
    </source>
</evidence>
<keyword evidence="3" id="KW-0238">DNA-binding</keyword>
<evidence type="ECO:0000256" key="3">
    <source>
        <dbReference type="ARBA" id="ARBA00023125"/>
    </source>
</evidence>
<evidence type="ECO:0000256" key="4">
    <source>
        <dbReference type="ARBA" id="ARBA00023159"/>
    </source>
</evidence>
<reference evidence="10" key="1">
    <citation type="journal article" date="2023" name="GigaByte">
        <title>Genome assembly of the bearded iris, Iris pallida Lam.</title>
        <authorList>
            <person name="Bruccoleri R.E."/>
            <person name="Oakeley E.J."/>
            <person name="Faust A.M.E."/>
            <person name="Altorfer M."/>
            <person name="Dessus-Babus S."/>
            <person name="Burckhardt D."/>
            <person name="Oertli M."/>
            <person name="Naumann U."/>
            <person name="Petersen F."/>
            <person name="Wong J."/>
        </authorList>
    </citation>
    <scope>NUCLEOTIDE SEQUENCE</scope>
    <source>
        <strain evidence="10">GSM-AAB239-AS_SAM_17_03QT</strain>
    </source>
</reference>
<evidence type="ECO:0000313" key="10">
    <source>
        <dbReference type="EMBL" id="KAJ6846543.1"/>
    </source>
</evidence>
<dbReference type="PANTHER" id="PTHR10252">
    <property type="entry name" value="HISTONE-LIKE TRANSCRIPTION FACTOR CCAAT-RELATED"/>
    <property type="match status" value="1"/>
</dbReference>
<evidence type="ECO:0000259" key="9">
    <source>
        <dbReference type="Pfam" id="PF00125"/>
    </source>
</evidence>
<dbReference type="Gene3D" id="1.10.20.10">
    <property type="entry name" value="Histone, subunit A"/>
    <property type="match status" value="1"/>
</dbReference>
<name>A0AAX6I0L9_IRIPA</name>
<dbReference type="InterPro" id="IPR009072">
    <property type="entry name" value="Histone-fold"/>
</dbReference>
<feature type="region of interest" description="Disordered" evidence="8">
    <location>
        <begin position="1"/>
        <end position="21"/>
    </location>
</feature>
<comment type="similarity">
    <text evidence="7">Belongs to the NFYC/HAP5 subunit family.</text>
</comment>